<evidence type="ECO:0000313" key="2">
    <source>
        <dbReference type="EMBL" id="SNZ15572.1"/>
    </source>
</evidence>
<dbReference type="EMBL" id="OBEN01000008">
    <property type="protein sequence ID" value="SNZ15572.1"/>
    <property type="molecule type" value="Genomic_DNA"/>
</dbReference>
<proteinExistence type="predicted"/>
<name>A0A285P1G2_9AQUI</name>
<organism evidence="2 3">
    <name type="scientific">Hydrogenobacter hydrogenophilus</name>
    <dbReference type="NCBI Taxonomy" id="35835"/>
    <lineage>
        <taxon>Bacteria</taxon>
        <taxon>Pseudomonadati</taxon>
        <taxon>Aquificota</taxon>
        <taxon>Aquificia</taxon>
        <taxon>Aquificales</taxon>
        <taxon>Aquificaceae</taxon>
        <taxon>Hydrogenobacter</taxon>
    </lineage>
</organism>
<accession>A0A285P1G2</accession>
<keyword evidence="3" id="KW-1185">Reference proteome</keyword>
<evidence type="ECO:0000313" key="3">
    <source>
        <dbReference type="Proteomes" id="UP000218627"/>
    </source>
</evidence>
<sequence length="109" mass="13050">MKVLLRHLIDLQEPALERFSVLTPRMKGKLLEFLLQDFLGSISEEEWKELYKCVIARDYKGFTEKVEEIWEKRAVKREYQDKKRINQEERSNQSSGGLRSLESIKEFLE</sequence>
<dbReference type="Proteomes" id="UP000218627">
    <property type="component" value="Unassembled WGS sequence"/>
</dbReference>
<dbReference type="AlphaFoldDB" id="A0A285P1G2"/>
<evidence type="ECO:0000256" key="1">
    <source>
        <dbReference type="SAM" id="MobiDB-lite"/>
    </source>
</evidence>
<dbReference type="RefSeq" id="WP_096602781.1">
    <property type="nucleotide sequence ID" value="NZ_OBEN01000008.1"/>
</dbReference>
<feature type="region of interest" description="Disordered" evidence="1">
    <location>
        <begin position="84"/>
        <end position="109"/>
    </location>
</feature>
<reference evidence="3" key="1">
    <citation type="submission" date="2017-09" db="EMBL/GenBank/DDBJ databases">
        <authorList>
            <person name="Varghese N."/>
            <person name="Submissions S."/>
        </authorList>
    </citation>
    <scope>NUCLEOTIDE SEQUENCE [LARGE SCALE GENOMIC DNA]</scope>
    <source>
        <strain evidence="3">DSM 2913</strain>
    </source>
</reference>
<protein>
    <submittedName>
        <fullName evidence="2">Uncharacterized protein</fullName>
    </submittedName>
</protein>
<gene>
    <name evidence="2" type="ORF">SAMN06265353_1404</name>
</gene>